<dbReference type="InterPro" id="IPR050863">
    <property type="entry name" value="CenT-Element_Derived"/>
</dbReference>
<proteinExistence type="predicted"/>
<protein>
    <recommendedName>
        <fullName evidence="1">DDE-1 domain-containing protein</fullName>
    </recommendedName>
</protein>
<name>A0AAD7RXG4_9TELE</name>
<dbReference type="AlphaFoldDB" id="A0AAD7RXG4"/>
<dbReference type="InterPro" id="IPR004875">
    <property type="entry name" value="DDE_SF_endonuclease_dom"/>
</dbReference>
<comment type="caution">
    <text evidence="2">The sequence shown here is derived from an EMBL/GenBank/DDBJ whole genome shotgun (WGS) entry which is preliminary data.</text>
</comment>
<evidence type="ECO:0000313" key="2">
    <source>
        <dbReference type="EMBL" id="KAJ8392168.1"/>
    </source>
</evidence>
<dbReference type="EMBL" id="JAINUG010000149">
    <property type="protein sequence ID" value="KAJ8392168.1"/>
    <property type="molecule type" value="Genomic_DNA"/>
</dbReference>
<dbReference type="PANTHER" id="PTHR19303">
    <property type="entry name" value="TRANSPOSON"/>
    <property type="match status" value="1"/>
</dbReference>
<gene>
    <name evidence="2" type="ORF">AAFF_G00079740</name>
</gene>
<evidence type="ECO:0000259" key="1">
    <source>
        <dbReference type="Pfam" id="PF03184"/>
    </source>
</evidence>
<keyword evidence="3" id="KW-1185">Reference proteome</keyword>
<dbReference type="GO" id="GO:0005634">
    <property type="term" value="C:nucleus"/>
    <property type="evidence" value="ECO:0007669"/>
    <property type="project" value="TreeGrafter"/>
</dbReference>
<organism evidence="2 3">
    <name type="scientific">Aldrovandia affinis</name>
    <dbReference type="NCBI Taxonomy" id="143900"/>
    <lineage>
        <taxon>Eukaryota</taxon>
        <taxon>Metazoa</taxon>
        <taxon>Chordata</taxon>
        <taxon>Craniata</taxon>
        <taxon>Vertebrata</taxon>
        <taxon>Euteleostomi</taxon>
        <taxon>Actinopterygii</taxon>
        <taxon>Neopterygii</taxon>
        <taxon>Teleostei</taxon>
        <taxon>Notacanthiformes</taxon>
        <taxon>Halosauridae</taxon>
        <taxon>Aldrovandia</taxon>
    </lineage>
</organism>
<dbReference type="Pfam" id="PF03184">
    <property type="entry name" value="DDE_1"/>
    <property type="match status" value="1"/>
</dbReference>
<dbReference type="GO" id="GO:0003677">
    <property type="term" value="F:DNA binding"/>
    <property type="evidence" value="ECO:0007669"/>
    <property type="project" value="TreeGrafter"/>
</dbReference>
<dbReference type="Proteomes" id="UP001221898">
    <property type="component" value="Unassembled WGS sequence"/>
</dbReference>
<reference evidence="2" key="1">
    <citation type="journal article" date="2023" name="Science">
        <title>Genome structures resolve the early diversification of teleost fishes.</title>
        <authorList>
            <person name="Parey E."/>
            <person name="Louis A."/>
            <person name="Montfort J."/>
            <person name="Bouchez O."/>
            <person name="Roques C."/>
            <person name="Iampietro C."/>
            <person name="Lluch J."/>
            <person name="Castinel A."/>
            <person name="Donnadieu C."/>
            <person name="Desvignes T."/>
            <person name="Floi Bucao C."/>
            <person name="Jouanno E."/>
            <person name="Wen M."/>
            <person name="Mejri S."/>
            <person name="Dirks R."/>
            <person name="Jansen H."/>
            <person name="Henkel C."/>
            <person name="Chen W.J."/>
            <person name="Zahm M."/>
            <person name="Cabau C."/>
            <person name="Klopp C."/>
            <person name="Thompson A.W."/>
            <person name="Robinson-Rechavi M."/>
            <person name="Braasch I."/>
            <person name="Lecointre G."/>
            <person name="Bobe J."/>
            <person name="Postlethwait J.H."/>
            <person name="Berthelot C."/>
            <person name="Roest Crollius H."/>
            <person name="Guiguen Y."/>
        </authorList>
    </citation>
    <scope>NUCLEOTIDE SEQUENCE</scope>
    <source>
        <strain evidence="2">NC1722</strain>
    </source>
</reference>
<accession>A0AAD7RXG4</accession>
<evidence type="ECO:0000313" key="3">
    <source>
        <dbReference type="Proteomes" id="UP001221898"/>
    </source>
</evidence>
<dbReference type="PANTHER" id="PTHR19303:SF74">
    <property type="entry name" value="POGO TRANSPOSABLE ELEMENT WITH KRAB DOMAIN"/>
    <property type="match status" value="1"/>
</dbReference>
<sequence>MLARRISGKVVGPVMLRTMAQRGFPLTKRHVQQLAFEYAAQNKINGFSQKAGRAGYYWFQNFLKRNPDLGMCMPEVLSAARAAGLNKEVVSQWFEQYEHLLVQLGLVGMPSHLWNCDESGLQDQFGSRKVVGQVGQPCMEVCSGEKGEMTTCLAAFNAEGTYMHTMVIFKGKRLRAEWLCRCPGNITVRMSENGWINADLFLAWGQMFVQSLPKEGPRPHILLLDGHSSHVYNLRFLNLMKSRNAHILCYPSHTTHALQPADKALFRSLKHHWDQEGS</sequence>
<feature type="domain" description="DDE-1" evidence="1">
    <location>
        <begin position="148"/>
        <end position="273"/>
    </location>
</feature>